<dbReference type="Proteomes" id="UP000539313">
    <property type="component" value="Unassembled WGS sequence"/>
</dbReference>
<accession>A0A7W3MV45</accession>
<dbReference type="Pfam" id="PF20589">
    <property type="entry name" value="DUF6790"/>
    <property type="match status" value="1"/>
</dbReference>
<dbReference type="RefSeq" id="WP_119726501.1">
    <property type="nucleotide sequence ID" value="NZ_JACJII010000001.1"/>
</dbReference>
<dbReference type="AlphaFoldDB" id="A0A7W3MV45"/>
<dbReference type="InterPro" id="IPR046740">
    <property type="entry name" value="DUF6790"/>
</dbReference>
<evidence type="ECO:0000313" key="3">
    <source>
        <dbReference type="Proteomes" id="UP000539313"/>
    </source>
</evidence>
<protein>
    <recommendedName>
        <fullName evidence="4">Integral membrane protein</fullName>
    </recommendedName>
</protein>
<feature type="transmembrane region" description="Helical" evidence="1">
    <location>
        <begin position="93"/>
        <end position="113"/>
    </location>
</feature>
<keyword evidence="1" id="KW-1133">Transmembrane helix</keyword>
<feature type="transmembrane region" description="Helical" evidence="1">
    <location>
        <begin position="33"/>
        <end position="56"/>
    </location>
</feature>
<sequence length="166" mass="17711">METLLLPVVALIGATVQWRRSKARPRGALAADIYLVWWLVVAVGVGGLLGAGAHLFDGPATAEEIGYTRGNGGFQFENAMGDLSIGVAAVMCLWFRGGFWLAVIVVLSIQYLGDAAGHFYYWLAEGNTKPGNIGPPLWIDLILPPVAWALYAASCRAGGDAVPRLR</sequence>
<evidence type="ECO:0000313" key="2">
    <source>
        <dbReference type="EMBL" id="MBA9002392.1"/>
    </source>
</evidence>
<organism evidence="2 3">
    <name type="scientific">Thermomonospora cellulosilytica</name>
    <dbReference type="NCBI Taxonomy" id="1411118"/>
    <lineage>
        <taxon>Bacteria</taxon>
        <taxon>Bacillati</taxon>
        <taxon>Actinomycetota</taxon>
        <taxon>Actinomycetes</taxon>
        <taxon>Streptosporangiales</taxon>
        <taxon>Thermomonosporaceae</taxon>
        <taxon>Thermomonospora</taxon>
    </lineage>
</organism>
<keyword evidence="1" id="KW-0812">Transmembrane</keyword>
<proteinExistence type="predicted"/>
<name>A0A7W3MV45_9ACTN</name>
<comment type="caution">
    <text evidence="2">The sequence shown here is derived from an EMBL/GenBank/DDBJ whole genome shotgun (WGS) entry which is preliminary data.</text>
</comment>
<dbReference type="EMBL" id="JACJII010000001">
    <property type="protein sequence ID" value="MBA9002392.1"/>
    <property type="molecule type" value="Genomic_DNA"/>
</dbReference>
<evidence type="ECO:0000256" key="1">
    <source>
        <dbReference type="SAM" id="Phobius"/>
    </source>
</evidence>
<keyword evidence="3" id="KW-1185">Reference proteome</keyword>
<reference evidence="2 3" key="1">
    <citation type="submission" date="2020-08" db="EMBL/GenBank/DDBJ databases">
        <title>Sequencing the genomes of 1000 actinobacteria strains.</title>
        <authorList>
            <person name="Klenk H.-P."/>
        </authorList>
    </citation>
    <scope>NUCLEOTIDE SEQUENCE [LARGE SCALE GENOMIC DNA]</scope>
    <source>
        <strain evidence="2 3">DSM 45823</strain>
    </source>
</reference>
<gene>
    <name evidence="2" type="ORF">HNR21_001274</name>
</gene>
<evidence type="ECO:0008006" key="4">
    <source>
        <dbReference type="Google" id="ProtNLM"/>
    </source>
</evidence>
<keyword evidence="1" id="KW-0472">Membrane</keyword>